<keyword evidence="1" id="KW-0812">Transmembrane</keyword>
<dbReference type="GO" id="GO:0004519">
    <property type="term" value="F:endonuclease activity"/>
    <property type="evidence" value="ECO:0007669"/>
    <property type="project" value="UniProtKB-KW"/>
</dbReference>
<keyword evidence="4" id="KW-1185">Reference proteome</keyword>
<evidence type="ECO:0000256" key="1">
    <source>
        <dbReference type="SAM" id="Phobius"/>
    </source>
</evidence>
<reference evidence="3 4" key="1">
    <citation type="submission" date="2018-09" db="EMBL/GenBank/DDBJ databases">
        <authorList>
            <person name="Li J."/>
        </authorList>
    </citation>
    <scope>NUCLEOTIDE SEQUENCE [LARGE SCALE GENOMIC DNA]</scope>
    <source>
        <strain evidence="3 4">2129</strain>
    </source>
</reference>
<dbReference type="SUPFAM" id="SSF56219">
    <property type="entry name" value="DNase I-like"/>
    <property type="match status" value="1"/>
</dbReference>
<evidence type="ECO:0000313" key="3">
    <source>
        <dbReference type="EMBL" id="AYD89049.1"/>
    </source>
</evidence>
<keyword evidence="3" id="KW-0255">Endonuclease</keyword>
<keyword evidence="1" id="KW-0472">Membrane</keyword>
<dbReference type="EMBL" id="CP032514">
    <property type="protein sequence ID" value="AYD89049.1"/>
    <property type="molecule type" value="Genomic_DNA"/>
</dbReference>
<sequence>MVALAAAVALVSLRPPLTMQPFVAQVVALRTFMTLGWGLLGLLLLATSVLRRRLARSRAGRASSSSRAGLRTGALGLVLVLVALAHGGVLLGRGMSLGPLETSDTSSDTPSDKAAFTVMSLNTEREDAPVQAVAETARAVQADVVVLPETTAAYGEELAGLLRGAAGELTVYTAVSPPYGWNDEDGDGADDDSGAHHGIDPVRATTVLVSERLGGYRQTEGVAGAGRGMVVLEPVDGSGPVITGVHTYPPVPGLMGEWRSSLTTVAGLCQDPPEGLVMVGDFNATRDHALLRDLHACASAGEQAGVGGLATWPTHTGTRLLGATIDHVLVDASAWVGQSGEVLTLPQTDHRAVVVRLGKA</sequence>
<evidence type="ECO:0000259" key="2">
    <source>
        <dbReference type="Pfam" id="PF03372"/>
    </source>
</evidence>
<dbReference type="InterPro" id="IPR005135">
    <property type="entry name" value="Endo/exonuclease/phosphatase"/>
</dbReference>
<feature type="transmembrane region" description="Helical" evidence="1">
    <location>
        <begin position="72"/>
        <end position="92"/>
    </location>
</feature>
<gene>
    <name evidence="3" type="ORF">D5R93_01420</name>
</gene>
<dbReference type="Proteomes" id="UP000273001">
    <property type="component" value="Chromosome"/>
</dbReference>
<dbReference type="InterPro" id="IPR036691">
    <property type="entry name" value="Endo/exonu/phosph_ase_sf"/>
</dbReference>
<keyword evidence="3" id="KW-0540">Nuclease</keyword>
<accession>A0ABM6Z1E3</accession>
<evidence type="ECO:0000313" key="4">
    <source>
        <dbReference type="Proteomes" id="UP000273001"/>
    </source>
</evidence>
<feature type="transmembrane region" description="Helical" evidence="1">
    <location>
        <begin position="34"/>
        <end position="51"/>
    </location>
</feature>
<keyword evidence="3" id="KW-0378">Hydrolase</keyword>
<proteinExistence type="predicted"/>
<feature type="domain" description="Endonuclease/exonuclease/phosphatase" evidence="2">
    <location>
        <begin position="119"/>
        <end position="350"/>
    </location>
</feature>
<name>A0ABM6Z1E3_9ACTO</name>
<dbReference type="Gene3D" id="3.60.10.10">
    <property type="entry name" value="Endonuclease/exonuclease/phosphatase"/>
    <property type="match status" value="1"/>
</dbReference>
<protein>
    <submittedName>
        <fullName evidence="3">Endonuclease/exonuclease/phosphatase family protein</fullName>
    </submittedName>
</protein>
<organism evidence="3 4">
    <name type="scientific">Actinomyces lilanjuaniae</name>
    <dbReference type="NCBI Taxonomy" id="2321394"/>
    <lineage>
        <taxon>Bacteria</taxon>
        <taxon>Bacillati</taxon>
        <taxon>Actinomycetota</taxon>
        <taxon>Actinomycetes</taxon>
        <taxon>Actinomycetales</taxon>
        <taxon>Actinomycetaceae</taxon>
        <taxon>Actinomyces</taxon>
    </lineage>
</organism>
<keyword evidence="1" id="KW-1133">Transmembrane helix</keyword>
<dbReference type="Pfam" id="PF03372">
    <property type="entry name" value="Exo_endo_phos"/>
    <property type="match status" value="1"/>
</dbReference>